<name>A0A7T7S1U9_9ACTO</name>
<feature type="domain" description="Protein kinase" evidence="2">
    <location>
        <begin position="211"/>
        <end position="492"/>
    </location>
</feature>
<dbReference type="GO" id="GO:0005524">
    <property type="term" value="F:ATP binding"/>
    <property type="evidence" value="ECO:0007669"/>
    <property type="project" value="InterPro"/>
</dbReference>
<proteinExistence type="predicted"/>
<gene>
    <name evidence="3" type="ORF">JG540_09985</name>
</gene>
<dbReference type="Gene3D" id="1.10.510.10">
    <property type="entry name" value="Transferase(Phosphotransferase) domain 1"/>
    <property type="match status" value="1"/>
</dbReference>
<dbReference type="InterPro" id="IPR057929">
    <property type="entry name" value="RamC_N"/>
</dbReference>
<dbReference type="InterPro" id="IPR000719">
    <property type="entry name" value="Prot_kinase_dom"/>
</dbReference>
<feature type="region of interest" description="Disordered" evidence="1">
    <location>
        <begin position="1"/>
        <end position="24"/>
    </location>
</feature>
<sequence>MSPTLKDILGTSTPFSPWPQEAPKGWDVVRTPEWETWFPQDKDLPEQGWKIHTSTIPDEAQAALEIVATTCLRRHVAFKFVSTHEALAVKASKNSPRSAAGKFTCIYPDDEQQCGEIVSELLSRLDGMHGPDILTDLRCGSAPVFVRWGAFLPLYTTDPKSPGLLAVRRPDGTLIPDDRRHGLRVPDWVSWPVWTQAARRERLSQPSRLPCTLTRPLSLHAGGGVYEATMHADGTTVVVKEGRPHAGLDVLGHDSAWRVRHEASILSRLAGKARVPRLIEQVEGARHSYLVRERIEGTTLRDARLERCRTMPSAAYEAWARDVLAALRKELDAVHACGLVVNDLHENNVLLDGDGVVLFDLEAASDTFSTQPQAMAALDCAAPVGVYGVDADRFAYNVMVLGMFLRSVRGVRLGCQRVHALAYQAVRTHPDCADLITSAAVELLTLLDTSTASGIMPSAVHETTRPNTLKAISEAAPEVPLTLLEHTVHEEVTRLGRLGLPTGRVPPNAQDLLTCLLRATTPGPGLPDGLPLLGDRTSALRACLDHVAGTISAQEALAALEAVDTVRTMPGPAPRPGLREGRTGDALLHLVAQLAGLRPDAAPAADLLAWDAEPLTRRASPIMGGIDGRLAWHFVTESLDALTSSPPACDQGAVPIDLLTSSGTSGFHGGAIGTLALLAALRALGRPRPDAEVEARSALVDSLLVQTDEPEAVGVVDDLGISLAPQGPDGPAGAARALALLQLNNQ</sequence>
<dbReference type="RefSeq" id="WP_200275772.1">
    <property type="nucleotide sequence ID" value="NZ_CP066802.1"/>
</dbReference>
<dbReference type="SUPFAM" id="SSF56112">
    <property type="entry name" value="Protein kinase-like (PK-like)"/>
    <property type="match status" value="1"/>
</dbReference>
<protein>
    <recommendedName>
        <fullName evidence="2">Protein kinase domain-containing protein</fullName>
    </recommendedName>
</protein>
<accession>A0A7T7S1U9</accession>
<evidence type="ECO:0000259" key="2">
    <source>
        <dbReference type="PROSITE" id="PS50011"/>
    </source>
</evidence>
<dbReference type="Proteomes" id="UP000595895">
    <property type="component" value="Chromosome"/>
</dbReference>
<dbReference type="Gene3D" id="3.30.200.20">
    <property type="entry name" value="Phosphorylase Kinase, domain 1"/>
    <property type="match status" value="1"/>
</dbReference>
<evidence type="ECO:0000313" key="3">
    <source>
        <dbReference type="EMBL" id="QQM67306.1"/>
    </source>
</evidence>
<evidence type="ECO:0000256" key="1">
    <source>
        <dbReference type="SAM" id="MobiDB-lite"/>
    </source>
</evidence>
<organism evidence="3 4">
    <name type="scientific">Actinomyces weissii</name>
    <dbReference type="NCBI Taxonomy" id="675090"/>
    <lineage>
        <taxon>Bacteria</taxon>
        <taxon>Bacillati</taxon>
        <taxon>Actinomycetota</taxon>
        <taxon>Actinomycetes</taxon>
        <taxon>Actinomycetales</taxon>
        <taxon>Actinomycetaceae</taxon>
        <taxon>Actinomyces</taxon>
    </lineage>
</organism>
<dbReference type="GO" id="GO:0004672">
    <property type="term" value="F:protein kinase activity"/>
    <property type="evidence" value="ECO:0007669"/>
    <property type="project" value="InterPro"/>
</dbReference>
<dbReference type="KEGG" id="awe:JG540_09985"/>
<keyword evidence="4" id="KW-1185">Reference proteome</keyword>
<dbReference type="Pfam" id="PF25816">
    <property type="entry name" value="RamC_N"/>
    <property type="match status" value="1"/>
</dbReference>
<dbReference type="InterPro" id="IPR011009">
    <property type="entry name" value="Kinase-like_dom_sf"/>
</dbReference>
<dbReference type="AlphaFoldDB" id="A0A7T7S1U9"/>
<dbReference type="Pfam" id="PF00069">
    <property type="entry name" value="Pkinase"/>
    <property type="match status" value="1"/>
</dbReference>
<evidence type="ECO:0000313" key="4">
    <source>
        <dbReference type="Proteomes" id="UP000595895"/>
    </source>
</evidence>
<dbReference type="EMBL" id="CP066802">
    <property type="protein sequence ID" value="QQM67306.1"/>
    <property type="molecule type" value="Genomic_DNA"/>
</dbReference>
<dbReference type="PROSITE" id="PS50011">
    <property type="entry name" value="PROTEIN_KINASE_DOM"/>
    <property type="match status" value="1"/>
</dbReference>
<reference evidence="3 4" key="1">
    <citation type="submission" date="2020-12" db="EMBL/GenBank/DDBJ databases">
        <authorList>
            <person name="Zhou J."/>
        </authorList>
    </citation>
    <scope>NUCLEOTIDE SEQUENCE [LARGE SCALE GENOMIC DNA]</scope>
    <source>
        <strain evidence="3 4">CCUG 61299</strain>
    </source>
</reference>